<protein>
    <submittedName>
        <fullName evidence="1">Uncharacterized protein</fullName>
    </submittedName>
</protein>
<accession>A0A1L5NVN5</accession>
<dbReference type="EMBL" id="CP017105">
    <property type="protein sequence ID" value="APO71977.1"/>
    <property type="molecule type" value="Genomic_DNA"/>
</dbReference>
<keyword evidence="1" id="KW-0614">Plasmid</keyword>
<geneLocation type="plasmid" evidence="2">
    <name>prgalie4872d</name>
</geneLocation>
<proteinExistence type="predicted"/>
<evidence type="ECO:0000313" key="1">
    <source>
        <dbReference type="EMBL" id="APO71977.1"/>
    </source>
</evidence>
<name>A0A1L5NVN5_9HYPH</name>
<organism evidence="1 2">
    <name type="scientific">Rhizobium gallicum</name>
    <dbReference type="NCBI Taxonomy" id="56730"/>
    <lineage>
        <taxon>Bacteria</taxon>
        <taxon>Pseudomonadati</taxon>
        <taxon>Pseudomonadota</taxon>
        <taxon>Alphaproteobacteria</taxon>
        <taxon>Hyphomicrobiales</taxon>
        <taxon>Rhizobiaceae</taxon>
        <taxon>Rhizobium/Agrobacterium group</taxon>
        <taxon>Rhizobium</taxon>
    </lineage>
</organism>
<reference evidence="1 2" key="1">
    <citation type="submission" date="2016-09" db="EMBL/GenBank/DDBJ databases">
        <title>The complete genome sequences of Rhizobium gallicum, symbiovars gallicum and phaseoli, symbionts associated to common bean (Phaseolus vulgaris).</title>
        <authorList>
            <person name="Bustos P."/>
            <person name="Santamaria R.I."/>
            <person name="Perez-Carrascal O.M."/>
            <person name="Juarez S."/>
            <person name="Lozano L."/>
            <person name="Martinez-Flores I."/>
            <person name="Martinez-Romero E."/>
            <person name="Cevallos M."/>
            <person name="Romero D."/>
            <person name="Davila G."/>
            <person name="Gonzalez V."/>
        </authorList>
    </citation>
    <scope>NUCLEOTIDE SEQUENCE [LARGE SCALE GENOMIC DNA]</scope>
    <source>
        <strain evidence="1 2">IE4872</strain>
        <plasmid evidence="2">prgalie4872d</plasmid>
    </source>
</reference>
<dbReference type="AlphaFoldDB" id="A0A1L5NVN5"/>
<gene>
    <name evidence="1" type="ORF">IE4872_PD01455</name>
</gene>
<evidence type="ECO:0000313" key="2">
    <source>
        <dbReference type="Proteomes" id="UP000184749"/>
    </source>
</evidence>
<dbReference type="Proteomes" id="UP000184749">
    <property type="component" value="Plasmid pRgalIE4872d"/>
</dbReference>
<sequence length="63" mass="7313">MSDSLWRDYGILTIADKVHRMQEPHQSALLRWSCLPEMELPTRPALFVQKKRGLETFSKPEGS</sequence>